<keyword evidence="3" id="KW-1185">Reference proteome</keyword>
<dbReference type="VEuPathDB" id="VectorBase:AEPI005013"/>
<protein>
    <submittedName>
        <fullName evidence="2">Uncharacterized protein</fullName>
    </submittedName>
</protein>
<proteinExistence type="predicted"/>
<keyword evidence="1" id="KW-0732">Signal</keyword>
<dbReference type="STRING" id="199890.A0A182PDK8"/>
<dbReference type="AlphaFoldDB" id="A0A182PDK8"/>
<accession>A0A182PDK8</accession>
<evidence type="ECO:0000256" key="1">
    <source>
        <dbReference type="SAM" id="SignalP"/>
    </source>
</evidence>
<dbReference type="EnsemblMetazoa" id="AEPI005013-RA">
    <property type="protein sequence ID" value="AEPI005013-PA"/>
    <property type="gene ID" value="AEPI005013"/>
</dbReference>
<organism evidence="2 3">
    <name type="scientific">Anopheles epiroticus</name>
    <dbReference type="NCBI Taxonomy" id="199890"/>
    <lineage>
        <taxon>Eukaryota</taxon>
        <taxon>Metazoa</taxon>
        <taxon>Ecdysozoa</taxon>
        <taxon>Arthropoda</taxon>
        <taxon>Hexapoda</taxon>
        <taxon>Insecta</taxon>
        <taxon>Pterygota</taxon>
        <taxon>Neoptera</taxon>
        <taxon>Endopterygota</taxon>
        <taxon>Diptera</taxon>
        <taxon>Nematocera</taxon>
        <taxon>Culicoidea</taxon>
        <taxon>Culicidae</taxon>
        <taxon>Anophelinae</taxon>
        <taxon>Anopheles</taxon>
    </lineage>
</organism>
<reference evidence="3" key="1">
    <citation type="submission" date="2013-03" db="EMBL/GenBank/DDBJ databases">
        <title>The Genome Sequence of Anopheles epiroticus epiroticus2.</title>
        <authorList>
            <consortium name="The Broad Institute Genomics Platform"/>
            <person name="Neafsey D.E."/>
            <person name="Howell P."/>
            <person name="Walker B."/>
            <person name="Young S.K."/>
            <person name="Zeng Q."/>
            <person name="Gargeya S."/>
            <person name="Fitzgerald M."/>
            <person name="Haas B."/>
            <person name="Abouelleil A."/>
            <person name="Allen A.W."/>
            <person name="Alvarado L."/>
            <person name="Arachchi H.M."/>
            <person name="Berlin A.M."/>
            <person name="Chapman S.B."/>
            <person name="Gainer-Dewar J."/>
            <person name="Goldberg J."/>
            <person name="Griggs A."/>
            <person name="Gujja S."/>
            <person name="Hansen M."/>
            <person name="Howarth C."/>
            <person name="Imamovic A."/>
            <person name="Ireland A."/>
            <person name="Larimer J."/>
            <person name="McCowan C."/>
            <person name="Murphy C."/>
            <person name="Pearson M."/>
            <person name="Poon T.W."/>
            <person name="Priest M."/>
            <person name="Roberts A."/>
            <person name="Saif S."/>
            <person name="Shea T."/>
            <person name="Sisk P."/>
            <person name="Sykes S."/>
            <person name="Wortman J."/>
            <person name="Nusbaum C."/>
            <person name="Birren B."/>
        </authorList>
    </citation>
    <scope>NUCLEOTIDE SEQUENCE [LARGE SCALE GENOMIC DNA]</scope>
    <source>
        <strain evidence="3">Epiroticus2</strain>
    </source>
</reference>
<evidence type="ECO:0000313" key="2">
    <source>
        <dbReference type="EnsemblMetazoa" id="AEPI005013-PA"/>
    </source>
</evidence>
<feature type="signal peptide" evidence="1">
    <location>
        <begin position="1"/>
        <end position="36"/>
    </location>
</feature>
<evidence type="ECO:0000313" key="3">
    <source>
        <dbReference type="Proteomes" id="UP000075885"/>
    </source>
</evidence>
<feature type="chain" id="PRO_5008131185" evidence="1">
    <location>
        <begin position="37"/>
        <end position="75"/>
    </location>
</feature>
<reference evidence="2" key="2">
    <citation type="submission" date="2020-05" db="UniProtKB">
        <authorList>
            <consortium name="EnsemblMetazoa"/>
        </authorList>
    </citation>
    <scope>IDENTIFICATION</scope>
    <source>
        <strain evidence="2">Epiroticus2</strain>
    </source>
</reference>
<dbReference type="Proteomes" id="UP000075885">
    <property type="component" value="Unassembled WGS sequence"/>
</dbReference>
<name>A0A182PDK8_9DIPT</name>
<sequence length="75" mass="7851">MLPASPHSSVAAASVRMVMMLLVLVPLLPLPGAVLGDYENSWNSYYEQPCCGGSTNGPFHLRHHGAGVSTGAAEE</sequence>